<protein>
    <submittedName>
        <fullName evidence="1">Uncharacterized protein</fullName>
    </submittedName>
</protein>
<dbReference type="Proteomes" id="UP001497535">
    <property type="component" value="Unassembled WGS sequence"/>
</dbReference>
<organism evidence="1 2">
    <name type="scientific">Meloidogyne enterolobii</name>
    <name type="common">Root-knot nematode worm</name>
    <name type="synonym">Meloidogyne mayaguensis</name>
    <dbReference type="NCBI Taxonomy" id="390850"/>
    <lineage>
        <taxon>Eukaryota</taxon>
        <taxon>Metazoa</taxon>
        <taxon>Ecdysozoa</taxon>
        <taxon>Nematoda</taxon>
        <taxon>Chromadorea</taxon>
        <taxon>Rhabditida</taxon>
        <taxon>Tylenchina</taxon>
        <taxon>Tylenchomorpha</taxon>
        <taxon>Tylenchoidea</taxon>
        <taxon>Meloidogynidae</taxon>
        <taxon>Meloidogyninae</taxon>
        <taxon>Meloidogyne</taxon>
    </lineage>
</organism>
<sequence length="211" mass="23888">MPILQNGQSPEYTYLFEPKRPTLLKKVKSIFKHINHNQVDENEIEEEIVNNEAEELRLDGRSFREGFGSRRIEGVPVVDESIQTDPEISEQTTGNVQGEGSKGEEESVENPENKDPNSQINTENQENIETVNKEESSKKGKEPVQIPEKGEGSTSTNLETNDNKPETINVSYEKSTSSESSSSSSSESEYVIYKNEKLKIHREKSKISYNF</sequence>
<name>A0ACB0ZLZ6_MELEN</name>
<gene>
    <name evidence="1" type="ORF">MENTE1834_LOCUS27256</name>
</gene>
<proteinExistence type="predicted"/>
<comment type="caution">
    <text evidence="1">The sequence shown here is derived from an EMBL/GenBank/DDBJ whole genome shotgun (WGS) entry which is preliminary data.</text>
</comment>
<dbReference type="EMBL" id="CAVMJV010000041">
    <property type="protein sequence ID" value="CAK5080102.1"/>
    <property type="molecule type" value="Genomic_DNA"/>
</dbReference>
<evidence type="ECO:0000313" key="1">
    <source>
        <dbReference type="EMBL" id="CAK5080102.1"/>
    </source>
</evidence>
<keyword evidence="2" id="KW-1185">Reference proteome</keyword>
<evidence type="ECO:0000313" key="2">
    <source>
        <dbReference type="Proteomes" id="UP001497535"/>
    </source>
</evidence>
<accession>A0ACB0ZLZ6</accession>
<reference evidence="1" key="1">
    <citation type="submission" date="2023-11" db="EMBL/GenBank/DDBJ databases">
        <authorList>
            <person name="Poullet M."/>
        </authorList>
    </citation>
    <scope>NUCLEOTIDE SEQUENCE</scope>
    <source>
        <strain evidence="1">E1834</strain>
    </source>
</reference>